<dbReference type="RefSeq" id="WP_206658570.1">
    <property type="nucleotide sequence ID" value="NZ_CP071182.1"/>
</dbReference>
<evidence type="ECO:0000259" key="1">
    <source>
        <dbReference type="Pfam" id="PF01380"/>
    </source>
</evidence>
<dbReference type="InterPro" id="IPR035472">
    <property type="entry name" value="RpiR-like_SIS"/>
</dbReference>
<accession>A0A9X7W2P6</accession>
<dbReference type="PANTHER" id="PTHR30514">
    <property type="entry name" value="GLUCOKINASE"/>
    <property type="match status" value="1"/>
</dbReference>
<dbReference type="GO" id="GO:0003700">
    <property type="term" value="F:DNA-binding transcription factor activity"/>
    <property type="evidence" value="ECO:0007669"/>
    <property type="project" value="InterPro"/>
</dbReference>
<dbReference type="CDD" id="cd05013">
    <property type="entry name" value="SIS_RpiR"/>
    <property type="match status" value="1"/>
</dbReference>
<dbReference type="Gene3D" id="3.40.50.10490">
    <property type="entry name" value="Glucose-6-phosphate isomerase like protein, domain 1"/>
    <property type="match status" value="1"/>
</dbReference>
<dbReference type="GO" id="GO:1901135">
    <property type="term" value="P:carbohydrate derivative metabolic process"/>
    <property type="evidence" value="ECO:0007669"/>
    <property type="project" value="InterPro"/>
</dbReference>
<protein>
    <submittedName>
        <fullName evidence="2">MurR/RpiR family transcriptional regulator</fullName>
    </submittedName>
</protein>
<dbReference type="InterPro" id="IPR046348">
    <property type="entry name" value="SIS_dom_sf"/>
</dbReference>
<keyword evidence="3" id="KW-1185">Reference proteome</keyword>
<dbReference type="InterPro" id="IPR047640">
    <property type="entry name" value="RpiR-like"/>
</dbReference>
<evidence type="ECO:0000313" key="2">
    <source>
        <dbReference type="EMBL" id="QSO49259.1"/>
    </source>
</evidence>
<dbReference type="GO" id="GO:0097367">
    <property type="term" value="F:carbohydrate derivative binding"/>
    <property type="evidence" value="ECO:0007669"/>
    <property type="project" value="InterPro"/>
</dbReference>
<organism evidence="2 3">
    <name type="scientific">Alicyclobacillus mengziensis</name>
    <dbReference type="NCBI Taxonomy" id="2931921"/>
    <lineage>
        <taxon>Bacteria</taxon>
        <taxon>Bacillati</taxon>
        <taxon>Bacillota</taxon>
        <taxon>Bacilli</taxon>
        <taxon>Bacillales</taxon>
        <taxon>Alicyclobacillaceae</taxon>
        <taxon>Alicyclobacillus</taxon>
    </lineage>
</organism>
<dbReference type="Pfam" id="PF01380">
    <property type="entry name" value="SIS"/>
    <property type="match status" value="1"/>
</dbReference>
<dbReference type="Proteomes" id="UP000663505">
    <property type="component" value="Chromosome"/>
</dbReference>
<gene>
    <name evidence="2" type="ORF">JZ786_10245</name>
</gene>
<sequence>MSRQLQAVVRTRLTTKERLEKSVTKEITANSDIITQSVEEDVQNLQMLLDDLDVEGLEVCAKDLLSSRKIGIICSRSTYALGMYFQFYLNFFGKTALVINGDPRTLDEIVGLDAAQDIVLAIGFSRYSQFTVSSLQYLSQKKMKSYVITDYLSSPLAQYAAKSFYCATGVASYMDSFVAPIAILQAIIRRMSSEVYTNTVDELERLEEIWNLFGVYYRSEE</sequence>
<evidence type="ECO:0000313" key="3">
    <source>
        <dbReference type="Proteomes" id="UP000663505"/>
    </source>
</evidence>
<dbReference type="GO" id="GO:0003677">
    <property type="term" value="F:DNA binding"/>
    <property type="evidence" value="ECO:0007669"/>
    <property type="project" value="InterPro"/>
</dbReference>
<proteinExistence type="predicted"/>
<dbReference type="EMBL" id="CP071182">
    <property type="protein sequence ID" value="QSO49259.1"/>
    <property type="molecule type" value="Genomic_DNA"/>
</dbReference>
<dbReference type="SUPFAM" id="SSF53697">
    <property type="entry name" value="SIS domain"/>
    <property type="match status" value="1"/>
</dbReference>
<name>A0A9X7W2P6_9BACL</name>
<dbReference type="KEGG" id="afx:JZ786_10245"/>
<dbReference type="InterPro" id="IPR001347">
    <property type="entry name" value="SIS_dom"/>
</dbReference>
<dbReference type="PANTHER" id="PTHR30514:SF18">
    <property type="entry name" value="RPIR-FAMILY TRANSCRIPTIONAL REGULATOR"/>
    <property type="match status" value="1"/>
</dbReference>
<reference evidence="2 3" key="1">
    <citation type="submission" date="2021-02" db="EMBL/GenBank/DDBJ databases">
        <title>Alicyclobacillus curvatus sp. nov. and Alicyclobacillus mengziensis sp. nov., two acidophilic bacteria isolated from acid mine drainage.</title>
        <authorList>
            <person name="Huang Y."/>
        </authorList>
    </citation>
    <scope>NUCLEOTIDE SEQUENCE [LARGE SCALE GENOMIC DNA]</scope>
    <source>
        <strain evidence="2 3">S30H14</strain>
    </source>
</reference>
<dbReference type="AlphaFoldDB" id="A0A9X7W2P6"/>
<feature type="domain" description="SIS" evidence="1">
    <location>
        <begin position="64"/>
        <end position="188"/>
    </location>
</feature>